<keyword evidence="10" id="KW-1185">Reference proteome</keyword>
<evidence type="ECO:0000256" key="5">
    <source>
        <dbReference type="RuleBase" id="RU362125"/>
    </source>
</evidence>
<dbReference type="Pfam" id="PF00441">
    <property type="entry name" value="Acyl-CoA_dh_1"/>
    <property type="match status" value="1"/>
</dbReference>
<evidence type="ECO:0000259" key="7">
    <source>
        <dbReference type="Pfam" id="PF02770"/>
    </source>
</evidence>
<keyword evidence="3 5" id="KW-0285">Flavoprotein</keyword>
<dbReference type="InterPro" id="IPR036250">
    <property type="entry name" value="AcylCo_DH-like_C"/>
</dbReference>
<evidence type="ECO:0000256" key="1">
    <source>
        <dbReference type="ARBA" id="ARBA00001974"/>
    </source>
</evidence>
<dbReference type="Gene3D" id="1.20.140.10">
    <property type="entry name" value="Butyryl-CoA Dehydrogenase, subunit A, domain 3"/>
    <property type="match status" value="1"/>
</dbReference>
<dbReference type="SUPFAM" id="SSF56645">
    <property type="entry name" value="Acyl-CoA dehydrogenase NM domain-like"/>
    <property type="match status" value="1"/>
</dbReference>
<sequence>MAYSVRLGQVIDQVVAPRAVEVDRSGRFPRDAVTALGDAKLLGLLSPAEDGGGGESLDAAAQVIERLAGVCGSTAMVVVMHYAAAAVLEAHGSPEVRRAIGENRHLCTLAFSEFGSRSHFWAPVGTAKRHDGHIVLDGSKSWVTAAGEADSYVWSSLPVGDSGRMTLWHLPKDTPGLTTRGEFDGLGLRGNASSPMTAEGVEVPADAMLGTDGDGLDIALATALPRFLVLNAAFCLGLMEALLADAKAHLSRTKLSHLDQTLAEQAGRRGEFARLHTRTAEVRLFLRDTLDALAYGREDAMLRVLQVKLVAGEAAAEVADGVMRLCGGTALLRDTGIERRFRDSLAARVMAPTSEALRDFTGRALLGLPLF</sequence>
<evidence type="ECO:0000256" key="2">
    <source>
        <dbReference type="ARBA" id="ARBA00009347"/>
    </source>
</evidence>
<organism evidence="9 10">
    <name type="scientific">Amycolatopsis pigmentata</name>
    <dbReference type="NCBI Taxonomy" id="450801"/>
    <lineage>
        <taxon>Bacteria</taxon>
        <taxon>Bacillati</taxon>
        <taxon>Actinomycetota</taxon>
        <taxon>Actinomycetes</taxon>
        <taxon>Pseudonocardiales</taxon>
        <taxon>Pseudonocardiaceae</taxon>
        <taxon>Amycolatopsis</taxon>
    </lineage>
</organism>
<dbReference type="RefSeq" id="WP_378263619.1">
    <property type="nucleotide sequence ID" value="NZ_JBHUKR010000006.1"/>
</dbReference>
<evidence type="ECO:0000256" key="3">
    <source>
        <dbReference type="ARBA" id="ARBA00022630"/>
    </source>
</evidence>
<dbReference type="Pfam" id="PF02771">
    <property type="entry name" value="Acyl-CoA_dh_N"/>
    <property type="match status" value="1"/>
</dbReference>
<dbReference type="InterPro" id="IPR013786">
    <property type="entry name" value="AcylCoA_DH/ox_N"/>
</dbReference>
<dbReference type="EMBL" id="JBHUKR010000006">
    <property type="protein sequence ID" value="MFD2416643.1"/>
    <property type="molecule type" value="Genomic_DNA"/>
</dbReference>
<comment type="cofactor">
    <cofactor evidence="1 5">
        <name>FAD</name>
        <dbReference type="ChEBI" id="CHEBI:57692"/>
    </cofactor>
</comment>
<feature type="domain" description="Acyl-CoA dehydrogenase/oxidase C-terminal" evidence="6">
    <location>
        <begin position="213"/>
        <end position="365"/>
    </location>
</feature>
<keyword evidence="5 9" id="KW-0560">Oxidoreductase</keyword>
<evidence type="ECO:0000259" key="6">
    <source>
        <dbReference type="Pfam" id="PF00441"/>
    </source>
</evidence>
<dbReference type="PANTHER" id="PTHR43831:SF1">
    <property type="entry name" value="ISOBUTYRYL-COA DEHYDROGENASE, MITOCHONDRIAL"/>
    <property type="match status" value="1"/>
</dbReference>
<dbReference type="EC" id="1.-.-.-" evidence="9"/>
<gene>
    <name evidence="9" type="ORF">ACFSXZ_09935</name>
</gene>
<feature type="domain" description="Acyl-CoA dehydrogenase/oxidase N-terminal" evidence="8">
    <location>
        <begin position="10"/>
        <end position="98"/>
    </location>
</feature>
<dbReference type="Gene3D" id="1.10.540.10">
    <property type="entry name" value="Acyl-CoA dehydrogenase/oxidase, N-terminal domain"/>
    <property type="match status" value="1"/>
</dbReference>
<dbReference type="InterPro" id="IPR009100">
    <property type="entry name" value="AcylCoA_DH/oxidase_NM_dom_sf"/>
</dbReference>
<evidence type="ECO:0000259" key="8">
    <source>
        <dbReference type="Pfam" id="PF02771"/>
    </source>
</evidence>
<name>A0ABW5FNM9_9PSEU</name>
<dbReference type="Pfam" id="PF02770">
    <property type="entry name" value="Acyl-CoA_dh_M"/>
    <property type="match status" value="1"/>
</dbReference>
<reference evidence="10" key="1">
    <citation type="journal article" date="2019" name="Int. J. Syst. Evol. Microbiol.">
        <title>The Global Catalogue of Microorganisms (GCM) 10K type strain sequencing project: providing services to taxonomists for standard genome sequencing and annotation.</title>
        <authorList>
            <consortium name="The Broad Institute Genomics Platform"/>
            <consortium name="The Broad Institute Genome Sequencing Center for Infectious Disease"/>
            <person name="Wu L."/>
            <person name="Ma J."/>
        </authorList>
    </citation>
    <scope>NUCLEOTIDE SEQUENCE [LARGE SCALE GENOMIC DNA]</scope>
    <source>
        <strain evidence="10">CGMCC 4.7645</strain>
    </source>
</reference>
<dbReference type="InterPro" id="IPR006091">
    <property type="entry name" value="Acyl-CoA_Oxase/DH_mid-dom"/>
</dbReference>
<evidence type="ECO:0000313" key="9">
    <source>
        <dbReference type="EMBL" id="MFD2416643.1"/>
    </source>
</evidence>
<dbReference type="Proteomes" id="UP001597417">
    <property type="component" value="Unassembled WGS sequence"/>
</dbReference>
<dbReference type="GO" id="GO:0016491">
    <property type="term" value="F:oxidoreductase activity"/>
    <property type="evidence" value="ECO:0007669"/>
    <property type="project" value="UniProtKB-KW"/>
</dbReference>
<accession>A0ABW5FNM9</accession>
<proteinExistence type="inferred from homology"/>
<dbReference type="InterPro" id="IPR046373">
    <property type="entry name" value="Acyl-CoA_Oxase/DH_mid-dom_sf"/>
</dbReference>
<dbReference type="SUPFAM" id="SSF47203">
    <property type="entry name" value="Acyl-CoA dehydrogenase C-terminal domain-like"/>
    <property type="match status" value="1"/>
</dbReference>
<dbReference type="Gene3D" id="2.40.110.10">
    <property type="entry name" value="Butyryl-CoA Dehydrogenase, subunit A, domain 2"/>
    <property type="match status" value="1"/>
</dbReference>
<dbReference type="InterPro" id="IPR052547">
    <property type="entry name" value="Mito_Isobutyryl-CoADH"/>
</dbReference>
<protein>
    <submittedName>
        <fullName evidence="9">Acyl-CoA dehydrogenase family protein</fullName>
        <ecNumber evidence="9">1.-.-.-</ecNumber>
    </submittedName>
</protein>
<keyword evidence="4 5" id="KW-0274">FAD</keyword>
<evidence type="ECO:0000313" key="10">
    <source>
        <dbReference type="Proteomes" id="UP001597417"/>
    </source>
</evidence>
<comment type="similarity">
    <text evidence="2 5">Belongs to the acyl-CoA dehydrogenase family.</text>
</comment>
<dbReference type="PIRSF" id="PIRSF016578">
    <property type="entry name" value="HsaA"/>
    <property type="match status" value="1"/>
</dbReference>
<dbReference type="InterPro" id="IPR037069">
    <property type="entry name" value="AcylCoA_DH/ox_N_sf"/>
</dbReference>
<dbReference type="PANTHER" id="PTHR43831">
    <property type="entry name" value="ISOBUTYRYL-COA DEHYDROGENASE"/>
    <property type="match status" value="1"/>
</dbReference>
<dbReference type="InterPro" id="IPR009075">
    <property type="entry name" value="AcylCo_DH/oxidase_C"/>
</dbReference>
<evidence type="ECO:0000256" key="4">
    <source>
        <dbReference type="ARBA" id="ARBA00022827"/>
    </source>
</evidence>
<comment type="caution">
    <text evidence="9">The sequence shown here is derived from an EMBL/GenBank/DDBJ whole genome shotgun (WGS) entry which is preliminary data.</text>
</comment>
<feature type="domain" description="Acyl-CoA oxidase/dehydrogenase middle" evidence="7">
    <location>
        <begin position="109"/>
        <end position="200"/>
    </location>
</feature>